<organism evidence="4 5">
    <name type="scientific">Flintibacter hominis</name>
    <dbReference type="NCBI Taxonomy" id="2763048"/>
    <lineage>
        <taxon>Bacteria</taxon>
        <taxon>Bacillati</taxon>
        <taxon>Bacillota</taxon>
        <taxon>Clostridia</taxon>
        <taxon>Eubacteriales</taxon>
        <taxon>Flintibacter</taxon>
    </lineage>
</organism>
<proteinExistence type="predicted"/>
<dbReference type="Gene3D" id="3.40.630.30">
    <property type="match status" value="1"/>
</dbReference>
<dbReference type="RefSeq" id="WP_147572696.1">
    <property type="nucleotide sequence ID" value="NZ_JACOPO010000002.1"/>
</dbReference>
<dbReference type="InterPro" id="IPR000182">
    <property type="entry name" value="GNAT_dom"/>
</dbReference>
<dbReference type="PANTHER" id="PTHR43420:SF47">
    <property type="entry name" value="N-ACETYLTRANSFERASE DOMAIN-CONTAINING PROTEIN"/>
    <property type="match status" value="1"/>
</dbReference>
<evidence type="ECO:0000256" key="2">
    <source>
        <dbReference type="ARBA" id="ARBA00023315"/>
    </source>
</evidence>
<sequence length="153" mass="17549">MKLKFEPVTEKNRAQALRLHGAPGQEGLVEPVEQCLAEAEQWKGWRPVLILDGERPVGFAMYGKFPLESFPFGRVWLDRLLIAGEHQGRGYGKAALAGLIQRLREEYRCKKIYLSIVEGNWAAAELYQKFGFRFTGKRDPHGEQIMVYLCPRK</sequence>
<dbReference type="InterPro" id="IPR050680">
    <property type="entry name" value="YpeA/RimI_acetyltransf"/>
</dbReference>
<dbReference type="CDD" id="cd04301">
    <property type="entry name" value="NAT_SF"/>
    <property type="match status" value="1"/>
</dbReference>
<evidence type="ECO:0000259" key="3">
    <source>
        <dbReference type="PROSITE" id="PS51186"/>
    </source>
</evidence>
<dbReference type="Pfam" id="PF00583">
    <property type="entry name" value="Acetyltransf_1"/>
    <property type="match status" value="1"/>
</dbReference>
<keyword evidence="5" id="KW-1185">Reference proteome</keyword>
<protein>
    <submittedName>
        <fullName evidence="4">GNAT family N-acetyltransferase</fullName>
    </submittedName>
</protein>
<accession>A0A8J6J7C1</accession>
<keyword evidence="2" id="KW-0012">Acyltransferase</keyword>
<evidence type="ECO:0000256" key="1">
    <source>
        <dbReference type="ARBA" id="ARBA00022679"/>
    </source>
</evidence>
<evidence type="ECO:0000313" key="5">
    <source>
        <dbReference type="Proteomes" id="UP000628736"/>
    </source>
</evidence>
<dbReference type="PANTHER" id="PTHR43420">
    <property type="entry name" value="ACETYLTRANSFERASE"/>
    <property type="match status" value="1"/>
</dbReference>
<dbReference type="Proteomes" id="UP000628736">
    <property type="component" value="Unassembled WGS sequence"/>
</dbReference>
<keyword evidence="1" id="KW-0808">Transferase</keyword>
<name>A0A8J6J7C1_9FIRM</name>
<dbReference type="EMBL" id="JACOPO010000002">
    <property type="protein sequence ID" value="MBC5722021.1"/>
    <property type="molecule type" value="Genomic_DNA"/>
</dbReference>
<dbReference type="InterPro" id="IPR016181">
    <property type="entry name" value="Acyl_CoA_acyltransferase"/>
</dbReference>
<feature type="domain" description="N-acetyltransferase" evidence="3">
    <location>
        <begin position="3"/>
        <end position="151"/>
    </location>
</feature>
<dbReference type="SUPFAM" id="SSF55729">
    <property type="entry name" value="Acyl-CoA N-acyltransferases (Nat)"/>
    <property type="match status" value="1"/>
</dbReference>
<dbReference type="Gene3D" id="1.10.287.900">
    <property type="entry name" value="The crystal structure of the spermine/spermidine acetyltransferase from enterococcus faecali"/>
    <property type="match status" value="1"/>
</dbReference>
<dbReference type="GO" id="GO:0016747">
    <property type="term" value="F:acyltransferase activity, transferring groups other than amino-acyl groups"/>
    <property type="evidence" value="ECO:0007669"/>
    <property type="project" value="InterPro"/>
</dbReference>
<dbReference type="PROSITE" id="PS51186">
    <property type="entry name" value="GNAT"/>
    <property type="match status" value="1"/>
</dbReference>
<reference evidence="4" key="1">
    <citation type="submission" date="2020-08" db="EMBL/GenBank/DDBJ databases">
        <title>Genome public.</title>
        <authorList>
            <person name="Liu C."/>
            <person name="Sun Q."/>
        </authorList>
    </citation>
    <scope>NUCLEOTIDE SEQUENCE</scope>
    <source>
        <strain evidence="4">NSJ-23</strain>
    </source>
</reference>
<gene>
    <name evidence="4" type="ORF">H8S11_04220</name>
</gene>
<dbReference type="AlphaFoldDB" id="A0A8J6J7C1"/>
<evidence type="ECO:0000313" key="4">
    <source>
        <dbReference type="EMBL" id="MBC5722021.1"/>
    </source>
</evidence>
<comment type="caution">
    <text evidence="4">The sequence shown here is derived from an EMBL/GenBank/DDBJ whole genome shotgun (WGS) entry which is preliminary data.</text>
</comment>
<dbReference type="InterPro" id="IPR027455">
    <property type="entry name" value="Sper_AcTfrase_N"/>
</dbReference>